<dbReference type="Proteomes" id="UP000245916">
    <property type="component" value="Unassembled WGS sequence"/>
</dbReference>
<dbReference type="PANTHER" id="PTHR34310:SF9">
    <property type="entry name" value="BLR5716 PROTEIN"/>
    <property type="match status" value="1"/>
</dbReference>
<gene>
    <name evidence="2" type="ORF">DF286_07420</name>
</gene>
<sequence>MRQPGPDHPIEISPFGGRVRVLFEGHTLADSSHALRLEEASYPPVFYIPRSDVHMEMLAHSGRLTHCPYKGDASYFSIDGGGAHVRDAAWSYEHPYPAVAGIAGYLAFYPDKVAIETVPFG</sequence>
<dbReference type="OrthoDB" id="9815163at2"/>
<accession>A0A2U2J2Z9</accession>
<dbReference type="InterPro" id="IPR007361">
    <property type="entry name" value="DUF427"/>
</dbReference>
<dbReference type="AlphaFoldDB" id="A0A2U2J2Z9"/>
<feature type="domain" description="DUF427" evidence="1">
    <location>
        <begin position="19"/>
        <end position="111"/>
    </location>
</feature>
<dbReference type="Gene3D" id="2.170.150.40">
    <property type="entry name" value="Domain of unknown function (DUF427)"/>
    <property type="match status" value="1"/>
</dbReference>
<protein>
    <recommendedName>
        <fullName evidence="1">DUF427 domain-containing protein</fullName>
    </recommendedName>
</protein>
<organism evidence="2 3">
    <name type="scientific">Allosphingosinicella humi</name>
    <dbReference type="NCBI Taxonomy" id="2068657"/>
    <lineage>
        <taxon>Bacteria</taxon>
        <taxon>Pseudomonadati</taxon>
        <taxon>Pseudomonadota</taxon>
        <taxon>Alphaproteobacteria</taxon>
        <taxon>Sphingomonadales</taxon>
        <taxon>Sphingomonadaceae</taxon>
        <taxon>Allosphingosinicella</taxon>
    </lineage>
</organism>
<dbReference type="Pfam" id="PF04248">
    <property type="entry name" value="NTP_transf_9"/>
    <property type="match status" value="1"/>
</dbReference>
<reference evidence="2 3" key="1">
    <citation type="submission" date="2018-05" db="EMBL/GenBank/DDBJ databases">
        <title>Genome of Sphingosinicella humi QZX222.</title>
        <authorList>
            <person name="Qiao Z."/>
            <person name="Wang G."/>
        </authorList>
    </citation>
    <scope>NUCLEOTIDE SEQUENCE [LARGE SCALE GENOMIC DNA]</scope>
    <source>
        <strain evidence="2 3">QZX222</strain>
    </source>
</reference>
<dbReference type="PANTHER" id="PTHR34310">
    <property type="entry name" value="DUF427 DOMAIN PROTEIN (AFU_ORTHOLOGUE AFUA_3G02220)"/>
    <property type="match status" value="1"/>
</dbReference>
<dbReference type="RefSeq" id="WP_109270850.1">
    <property type="nucleotide sequence ID" value="NZ_QFFF01000001.1"/>
</dbReference>
<comment type="caution">
    <text evidence="2">The sequence shown here is derived from an EMBL/GenBank/DDBJ whole genome shotgun (WGS) entry which is preliminary data.</text>
</comment>
<evidence type="ECO:0000313" key="3">
    <source>
        <dbReference type="Proteomes" id="UP000245916"/>
    </source>
</evidence>
<dbReference type="EMBL" id="QFFF01000001">
    <property type="protein sequence ID" value="PWG02710.1"/>
    <property type="molecule type" value="Genomic_DNA"/>
</dbReference>
<dbReference type="InterPro" id="IPR038694">
    <property type="entry name" value="DUF427_sf"/>
</dbReference>
<name>A0A2U2J2Z9_9SPHN</name>
<evidence type="ECO:0000313" key="2">
    <source>
        <dbReference type="EMBL" id="PWG02710.1"/>
    </source>
</evidence>
<evidence type="ECO:0000259" key="1">
    <source>
        <dbReference type="Pfam" id="PF04248"/>
    </source>
</evidence>
<keyword evidence="3" id="KW-1185">Reference proteome</keyword>
<proteinExistence type="predicted"/>